<comment type="similarity">
    <text evidence="1">Belongs to the SS18 family.</text>
</comment>
<evidence type="ECO:0000256" key="1">
    <source>
        <dbReference type="ARBA" id="ARBA00007945"/>
    </source>
</evidence>
<dbReference type="eggNOG" id="KOG3227">
    <property type="taxonomic scope" value="Eukaryota"/>
</dbReference>
<dbReference type="KEGG" id="atr:18425706"/>
<protein>
    <recommendedName>
        <fullName evidence="3">SS18 N-terminal domain-containing protein</fullName>
    </recommendedName>
</protein>
<dbReference type="HOGENOM" id="CLU_086253_1_0_1"/>
<dbReference type="GO" id="GO:0005634">
    <property type="term" value="C:nucleus"/>
    <property type="evidence" value="ECO:0000318"/>
    <property type="project" value="GO_Central"/>
</dbReference>
<sequence>MQQQQHPMQAVVPPIPIASITTEHIQKCLDENKQLILAILDFQNLGKLAECAQYQNRLQKNLMYLAAIADAQPQSPPVHPQMPPHATMQPSGPYIQHQQTGQQPIFTPKVPIQFTPQQMQEQQLHHQLQQQLHSRHPQMVQGPLSMRPVVTNGMQMMHGETMLVANNNQQPGMGGFAQGGASSGSMDGAQVSRGFMRDVQGNKQEVGSEAAIEENNWNSGSGHCGKGAEEGAN</sequence>
<evidence type="ECO:0000313" key="5">
    <source>
        <dbReference type="Proteomes" id="UP000017836"/>
    </source>
</evidence>
<organism evidence="4 5">
    <name type="scientific">Amborella trichopoda</name>
    <dbReference type="NCBI Taxonomy" id="13333"/>
    <lineage>
        <taxon>Eukaryota</taxon>
        <taxon>Viridiplantae</taxon>
        <taxon>Streptophyta</taxon>
        <taxon>Embryophyta</taxon>
        <taxon>Tracheophyta</taxon>
        <taxon>Spermatophyta</taxon>
        <taxon>Magnoliopsida</taxon>
        <taxon>Amborellales</taxon>
        <taxon>Amborellaceae</taxon>
        <taxon>Amborella</taxon>
    </lineage>
</organism>
<dbReference type="GO" id="GO:0003713">
    <property type="term" value="F:transcription coactivator activity"/>
    <property type="evidence" value="ECO:0000318"/>
    <property type="project" value="GO_Central"/>
</dbReference>
<reference evidence="5" key="1">
    <citation type="journal article" date="2013" name="Science">
        <title>The Amborella genome and the evolution of flowering plants.</title>
        <authorList>
            <consortium name="Amborella Genome Project"/>
        </authorList>
    </citation>
    <scope>NUCLEOTIDE SEQUENCE [LARGE SCALE GENOMIC DNA]</scope>
</reference>
<accession>W1NSC0</accession>
<feature type="domain" description="SS18 N-terminal" evidence="3">
    <location>
        <begin position="19"/>
        <end position="75"/>
    </location>
</feature>
<dbReference type="Gramene" id="ERM97699">
    <property type="protein sequence ID" value="ERM97699"/>
    <property type="gene ID" value="AMTR_s00121p00019250"/>
</dbReference>
<evidence type="ECO:0000256" key="2">
    <source>
        <dbReference type="SAM" id="MobiDB-lite"/>
    </source>
</evidence>
<name>W1NSC0_AMBTC</name>
<dbReference type="Pfam" id="PF05030">
    <property type="entry name" value="SSXT"/>
    <property type="match status" value="1"/>
</dbReference>
<feature type="region of interest" description="Disordered" evidence="2">
    <location>
        <begin position="202"/>
        <end position="233"/>
    </location>
</feature>
<evidence type="ECO:0000259" key="3">
    <source>
        <dbReference type="Pfam" id="PF05030"/>
    </source>
</evidence>
<dbReference type="STRING" id="13333.W1NSC0"/>
<dbReference type="Proteomes" id="UP000017836">
    <property type="component" value="Unassembled WGS sequence"/>
</dbReference>
<dbReference type="AlphaFoldDB" id="W1NSC0"/>
<dbReference type="OMA" id="SYFMQHS"/>
<gene>
    <name evidence="4" type="ORF">AMTR_s00121p00019250</name>
</gene>
<keyword evidence="5" id="KW-1185">Reference proteome</keyword>
<evidence type="ECO:0000313" key="4">
    <source>
        <dbReference type="EMBL" id="ERM97699.1"/>
    </source>
</evidence>
<proteinExistence type="inferred from homology"/>
<dbReference type="OrthoDB" id="10265171at2759"/>
<dbReference type="EMBL" id="KI395895">
    <property type="protein sequence ID" value="ERM97699.1"/>
    <property type="molecule type" value="Genomic_DNA"/>
</dbReference>
<dbReference type="InterPro" id="IPR007726">
    <property type="entry name" value="SS18_N"/>
</dbReference>
<dbReference type="GO" id="GO:0045944">
    <property type="term" value="P:positive regulation of transcription by RNA polymerase II"/>
    <property type="evidence" value="ECO:0000318"/>
    <property type="project" value="GO_Central"/>
</dbReference>